<dbReference type="PANTHER" id="PTHR20959">
    <property type="entry name" value="TRANSPORT AND GOLGI ORGANIZATION PROTEIN 6 FAMILY MEMBER"/>
    <property type="match status" value="1"/>
</dbReference>
<dbReference type="GO" id="GO:0006913">
    <property type="term" value="P:nucleocytoplasmic transport"/>
    <property type="evidence" value="ECO:0007669"/>
    <property type="project" value="UniProtKB-ARBA"/>
</dbReference>
<protein>
    <submittedName>
        <fullName evidence="6">Non-specific serine/threonine protein kinase</fullName>
    </submittedName>
</protein>
<feature type="domain" description="Exportin-1/Importin-beta-like" evidence="3">
    <location>
        <begin position="907"/>
        <end position="1034"/>
    </location>
</feature>
<keyword evidence="2" id="KW-0812">Transmembrane</keyword>
<evidence type="ECO:0000313" key="6">
    <source>
        <dbReference type="WBParaSite" id="Hba_17757"/>
    </source>
</evidence>
<dbReference type="Pfam" id="PF08389">
    <property type="entry name" value="Xpo1"/>
    <property type="match status" value="1"/>
</dbReference>
<keyword evidence="5" id="KW-1185">Reference proteome</keyword>
<dbReference type="InterPro" id="IPR016024">
    <property type="entry name" value="ARM-type_fold"/>
</dbReference>
<comment type="similarity">
    <text evidence="1">Belongs to the Tango6 family.</text>
</comment>
<accession>A0A1I7XJ26</accession>
<dbReference type="Proteomes" id="UP000095283">
    <property type="component" value="Unplaced"/>
</dbReference>
<dbReference type="WBParaSite" id="Hba_17757">
    <property type="protein sequence ID" value="Hba_17757"/>
    <property type="gene ID" value="Hba_17757"/>
</dbReference>
<sequence length="1486" mass="167175">MRETMLHLFHYSSTHLKGESLLYSLVIKTINVTMSKEKVSSYLFLLRKCTELDKDYTRNCHKSDPFSILLHNVEKLKTACNVIGSLLNCNGAIQSELMRRYLPDIICAHEQFNYLNRNENITDSTYDHLLNMMDPPTLISTFLVLIKHTDSNYSPPSWFNGDKFPPDHLFHLFSVFTDEMRSKNELAANVFIMDILFRPWEVRYSLTLCFLSILETNIFQMILEGSLVNWCSGFTTSLYVLSMWCNSKICPNLILNSTRLLAICPILLDIINSTVQSIGEILDPVNRLHETILSVIRFSVQRIANLYLDSSNATRLLIEMACASVQLWEKEEVNNEAPRFVNVDEKHSGDPEFRKLTSHLMAEVFFEQLGEWDFDNTDVAVIVSIVKLVEVVLTSVRNSLEAEQDRRRMFDILEKKNTEFSQMYAIKVQTTKMAVGLAGAIVFAAIIHEEISNALSSMYSEVQNFVSFIESSNYDELSSIASDAKQLISLLQGNELQILNGPSRSSEKKTEPTDFLSELRLDLAHELPAMRGEALLRTSKMIRKRNSLVLSALSSWLFETIKELVSDYDSYVYLAAINALAEAACYDSNHLRDLIDFFKQLGAQSVPCSKNLADTEAVVLQRAKLCEVIGKVFKVLGDVAPFWLNDVAGIFLSCLRESHDIIRASALSALADLLFCCRGKGIDKYLDEILFAVDCILRSDNSSLVRRSAVNLVRQTIRSCDASILMVMGGRLRDLRRSLMHLWKWDVDHVVRLHAQLSIEEIKLALEKTVHCEIEEMKQVRINIVPSCHSCGFGVVCTMSCDIDATALIACVTEFYATNDTDRRKELDTYLCQFKSSFSCDRTVAVCILIMSPRNSPSVQYFGAISLYDTVRHRYEECIANITLMESLKKFLIDNLTTTAHVQMQSITNKLSATLALLVLYSIPDVWPQPVAYLTNIWAASPELLLRVLAEIAAEFSNIQMPLTQRSKLKTELHKISEAFEDIICIISTVMGASDASPSTRQAAVECVEQWVQLPGAGLHLWTPVLSVVFGAVAEDSAALTNLLNILASNDELTSFDQLVLDICQYITTVVSQKVLSELRADGDSEEVVALVAAVCTMAVTAVPTLIQYAKSTLIILFLPLNHTMPKFAALLRQRCHFRHQMSSKHTIKSSENNLLRKYQLLYIYIYIYIFIYLSYVYIIYTDIVGRVVKYLSMLFILLEAKLYPFLIKNSNQLYATVIYAASSSEYYVPSTLVILRRAFPMFRNILEQQGGTMAIGDRVCDAIRSAVSSLPDAHLVEVFPFVSEILARAILTNPVAGCSLAKATVLVFGGVRPTAAPLCEAIRLWFSLFEENISSGSIEDWLGLIYQVVKKDWKTLRAHGSSSLPAINSAISIAAQTLVHSNEPCVARLASQVLATISNQTTSFGDDAPRELLANIGRPLVKVCFKILIEHEQQWTCFCRSVINDLEHGDSPIVSAMFREVGNLRNFKQMTLRLNMAARKSSSVI</sequence>
<keyword evidence="2" id="KW-0472">Membrane</keyword>
<dbReference type="PANTHER" id="PTHR20959:SF1">
    <property type="entry name" value="TRANSPORT AND GOLGI ORGANIZATION PROTEIN 6 HOMOLOG"/>
    <property type="match status" value="1"/>
</dbReference>
<dbReference type="InterPro" id="IPR013598">
    <property type="entry name" value="Exportin-1/Importin-b-like"/>
</dbReference>
<reference evidence="6" key="1">
    <citation type="submission" date="2016-11" db="UniProtKB">
        <authorList>
            <consortium name="WormBaseParasite"/>
        </authorList>
    </citation>
    <scope>IDENTIFICATION</scope>
</reference>
<evidence type="ECO:0000256" key="1">
    <source>
        <dbReference type="ARBA" id="ARBA00005724"/>
    </source>
</evidence>
<dbReference type="GO" id="GO:0009306">
    <property type="term" value="P:protein secretion"/>
    <property type="evidence" value="ECO:0007669"/>
    <property type="project" value="TreeGrafter"/>
</dbReference>
<dbReference type="SUPFAM" id="SSF48371">
    <property type="entry name" value="ARM repeat"/>
    <property type="match status" value="2"/>
</dbReference>
<dbReference type="InterPro" id="IPR039600">
    <property type="entry name" value="TANGO6/Rtp1"/>
</dbReference>
<dbReference type="InterPro" id="IPR011989">
    <property type="entry name" value="ARM-like"/>
</dbReference>
<evidence type="ECO:0000259" key="4">
    <source>
        <dbReference type="Pfam" id="PF10363"/>
    </source>
</evidence>
<evidence type="ECO:0000259" key="3">
    <source>
        <dbReference type="Pfam" id="PF08389"/>
    </source>
</evidence>
<dbReference type="InterPro" id="IPR019451">
    <property type="entry name" value="Rtp1_C1"/>
</dbReference>
<proteinExistence type="inferred from homology"/>
<dbReference type="Pfam" id="PF10363">
    <property type="entry name" value="RTP1_C1"/>
    <property type="match status" value="1"/>
</dbReference>
<dbReference type="Gene3D" id="1.25.10.10">
    <property type="entry name" value="Leucine-rich Repeat Variant"/>
    <property type="match status" value="3"/>
</dbReference>
<keyword evidence="2" id="KW-1133">Transmembrane helix</keyword>
<feature type="transmembrane region" description="Helical" evidence="2">
    <location>
        <begin position="1162"/>
        <end position="1181"/>
    </location>
</feature>
<organism evidence="5 6">
    <name type="scientific">Heterorhabditis bacteriophora</name>
    <name type="common">Entomopathogenic nematode worm</name>
    <dbReference type="NCBI Taxonomy" id="37862"/>
    <lineage>
        <taxon>Eukaryota</taxon>
        <taxon>Metazoa</taxon>
        <taxon>Ecdysozoa</taxon>
        <taxon>Nematoda</taxon>
        <taxon>Chromadorea</taxon>
        <taxon>Rhabditida</taxon>
        <taxon>Rhabditina</taxon>
        <taxon>Rhabditomorpha</taxon>
        <taxon>Strongyloidea</taxon>
        <taxon>Heterorhabditidae</taxon>
        <taxon>Heterorhabditis</taxon>
    </lineage>
</organism>
<name>A0A1I7XJ26_HETBA</name>
<evidence type="ECO:0000313" key="5">
    <source>
        <dbReference type="Proteomes" id="UP000095283"/>
    </source>
</evidence>
<feature type="domain" description="RNA polymerase II assembly factor Rtp1 C-terminal" evidence="4">
    <location>
        <begin position="518"/>
        <end position="638"/>
    </location>
</feature>
<evidence type="ECO:0000256" key="2">
    <source>
        <dbReference type="SAM" id="Phobius"/>
    </source>
</evidence>